<gene>
    <name evidence="1" type="ORF">G5B47_13235</name>
</gene>
<dbReference type="RefSeq" id="WP_165098760.1">
    <property type="nucleotide sequence ID" value="NZ_JAAKGU010000005.1"/>
</dbReference>
<reference evidence="1 2" key="1">
    <citation type="submission" date="2020-02" db="EMBL/GenBank/DDBJ databases">
        <authorList>
            <person name="Gao J."/>
            <person name="Sun J."/>
        </authorList>
    </citation>
    <scope>NUCLEOTIDE SEQUENCE [LARGE SCALE GENOMIC DNA]</scope>
    <source>
        <strain evidence="1 2">7124</strain>
    </source>
</reference>
<organism evidence="1 2">
    <name type="scientific">Paenibacillus apii</name>
    <dbReference type="NCBI Taxonomy" id="1850370"/>
    <lineage>
        <taxon>Bacteria</taxon>
        <taxon>Bacillati</taxon>
        <taxon>Bacillota</taxon>
        <taxon>Bacilli</taxon>
        <taxon>Bacillales</taxon>
        <taxon>Paenibacillaceae</taxon>
        <taxon>Paenibacillus</taxon>
    </lineage>
</organism>
<accession>A0A6M1PJJ1</accession>
<dbReference type="AlphaFoldDB" id="A0A6M1PJJ1"/>
<keyword evidence="2" id="KW-1185">Reference proteome</keyword>
<evidence type="ECO:0000313" key="1">
    <source>
        <dbReference type="EMBL" id="NGM83380.1"/>
    </source>
</evidence>
<dbReference type="Proteomes" id="UP000480151">
    <property type="component" value="Unassembled WGS sequence"/>
</dbReference>
<name>A0A6M1PJJ1_9BACL</name>
<evidence type="ECO:0000313" key="2">
    <source>
        <dbReference type="Proteomes" id="UP000480151"/>
    </source>
</evidence>
<proteinExistence type="predicted"/>
<sequence length="267" mass="31014">MRQSSVQNMMFADSRLVWEVTGNNYRLFIDYSIGRKFRFVREVLEGLYSSKEYSRGKAAKAAGISYQGLKNIEEIENYQPNTSTIELLSRVYNLPSLLFTNQEYQLSLEGFLIGKKENKAKFLGDYRRVHIFPHILDPEYRPVHHKCNDHRSVEGIVGEIDTEGEDVVFDVNGKMSLDRITLQLSLKLFQTSSSILLQENDLVTSAIIVPEDLEHLEELIKREVEFLERKYNQRKADDKIKDVGSSLERYLQRLHKSEQNENVSSDL</sequence>
<dbReference type="EMBL" id="JAAKGU010000005">
    <property type="protein sequence ID" value="NGM83380.1"/>
    <property type="molecule type" value="Genomic_DNA"/>
</dbReference>
<protein>
    <submittedName>
        <fullName evidence="1">Uncharacterized protein</fullName>
    </submittedName>
</protein>
<comment type="caution">
    <text evidence="1">The sequence shown here is derived from an EMBL/GenBank/DDBJ whole genome shotgun (WGS) entry which is preliminary data.</text>
</comment>